<sequence length="197" mass="21762">MLNPFNHAGLFLIQSLFDLYIFILLLRVVLQWVHTDPRNPLFVLIAKLTNPPLKPICRIIPRLYGVDLAAIVLLLGLEAIKIAFLVWLQVNTTPHLGGLLIIAFAELLNQLINIFFYSILALAILSWISPLAQGPLIEILVRISEPLIRPIRGILPNFSGFDFSPLVLIIGLKLLTILLVQPLAQIGASLALGSLGN</sequence>
<protein>
    <submittedName>
        <fullName evidence="3">Integral membrane protein</fullName>
    </submittedName>
</protein>
<reference evidence="3 4" key="1">
    <citation type="submission" date="2017-03" db="EMBL/GenBank/DDBJ databases">
        <title>The genome sequence of Candidatus Rickettsiella viridis.</title>
        <authorList>
            <person name="Nikoh N."/>
            <person name="Tsuchida T."/>
            <person name="Yamaguchi K."/>
            <person name="Maeda T."/>
            <person name="Shigenobu S."/>
            <person name="Fukatsu T."/>
        </authorList>
    </citation>
    <scope>NUCLEOTIDE SEQUENCE [LARGE SCALE GENOMIC DNA]</scope>
    <source>
        <strain evidence="3 4">Ap-RA04</strain>
    </source>
</reference>
<feature type="transmembrane region" description="Helical" evidence="2">
    <location>
        <begin position="68"/>
        <end position="88"/>
    </location>
</feature>
<keyword evidence="2" id="KW-0472">Membrane</keyword>
<evidence type="ECO:0000313" key="4">
    <source>
        <dbReference type="Proteomes" id="UP000282483"/>
    </source>
</evidence>
<dbReference type="Proteomes" id="UP000282483">
    <property type="component" value="Chromosome"/>
</dbReference>
<dbReference type="PANTHER" id="PTHR33219">
    <property type="entry name" value="YLMG HOMOLOG PROTEIN 2, CHLOROPLASTIC"/>
    <property type="match status" value="1"/>
</dbReference>
<dbReference type="AlphaFoldDB" id="A0A2Z5UUW4"/>
<keyword evidence="2" id="KW-0812">Transmembrane</keyword>
<dbReference type="EMBL" id="AP018005">
    <property type="protein sequence ID" value="BBB14845.1"/>
    <property type="molecule type" value="Genomic_DNA"/>
</dbReference>
<dbReference type="InterPro" id="IPR003425">
    <property type="entry name" value="CCB3/YggT"/>
</dbReference>
<evidence type="ECO:0000256" key="2">
    <source>
        <dbReference type="SAM" id="Phobius"/>
    </source>
</evidence>
<dbReference type="RefSeq" id="WP_126322357.1">
    <property type="nucleotide sequence ID" value="NZ_AP018005.1"/>
</dbReference>
<feature type="transmembrane region" description="Helical" evidence="2">
    <location>
        <begin position="163"/>
        <end position="180"/>
    </location>
</feature>
<dbReference type="PANTHER" id="PTHR33219:SF14">
    <property type="entry name" value="PROTEIN COFACTOR ASSEMBLY OF COMPLEX C SUBUNIT B CCB3, CHLOROPLASTIC-RELATED"/>
    <property type="match status" value="1"/>
</dbReference>
<keyword evidence="2" id="KW-1133">Transmembrane helix</keyword>
<dbReference type="GO" id="GO:0016020">
    <property type="term" value="C:membrane"/>
    <property type="evidence" value="ECO:0007669"/>
    <property type="project" value="InterPro"/>
</dbReference>
<feature type="transmembrane region" description="Helical" evidence="2">
    <location>
        <begin position="12"/>
        <end position="33"/>
    </location>
</feature>
<evidence type="ECO:0000256" key="1">
    <source>
        <dbReference type="ARBA" id="ARBA00010894"/>
    </source>
</evidence>
<proteinExistence type="inferred from homology"/>
<comment type="similarity">
    <text evidence="1">Belongs to the YggT family.</text>
</comment>
<dbReference type="Pfam" id="PF02325">
    <property type="entry name" value="CCB3_YggT"/>
    <property type="match status" value="2"/>
</dbReference>
<gene>
    <name evidence="3" type="primary">ygfA</name>
    <name evidence="3" type="ORF">RVIR1_03220</name>
</gene>
<accession>A0A2Z5UUW4</accession>
<feature type="transmembrane region" description="Helical" evidence="2">
    <location>
        <begin position="100"/>
        <end position="128"/>
    </location>
</feature>
<dbReference type="KEGG" id="rvi:RVIR1_03220"/>
<evidence type="ECO:0000313" key="3">
    <source>
        <dbReference type="EMBL" id="BBB14845.1"/>
    </source>
</evidence>
<organism evidence="3 4">
    <name type="scientific">Candidatus Rickettsiella viridis</name>
    <dbReference type="NCBI Taxonomy" id="676208"/>
    <lineage>
        <taxon>Bacteria</taxon>
        <taxon>Pseudomonadati</taxon>
        <taxon>Pseudomonadota</taxon>
        <taxon>Gammaproteobacteria</taxon>
        <taxon>Legionellales</taxon>
        <taxon>Coxiellaceae</taxon>
        <taxon>Rickettsiella</taxon>
    </lineage>
</organism>
<keyword evidence="4" id="KW-1185">Reference proteome</keyword>
<dbReference type="OrthoDB" id="9806665at2"/>
<name>A0A2Z5UUW4_9COXI</name>